<dbReference type="RefSeq" id="WP_153485095.1">
    <property type="nucleotide sequence ID" value="NZ_VWNA01000001.1"/>
</dbReference>
<keyword evidence="2" id="KW-1185">Reference proteome</keyword>
<evidence type="ECO:0000313" key="2">
    <source>
        <dbReference type="Proteomes" id="UP000332515"/>
    </source>
</evidence>
<dbReference type="EMBL" id="VWNA01000001">
    <property type="protein sequence ID" value="MQT14414.1"/>
    <property type="molecule type" value="Genomic_DNA"/>
</dbReference>
<reference evidence="1 2" key="1">
    <citation type="submission" date="2019-09" db="EMBL/GenBank/DDBJ databases">
        <title>Segnochrobactrum spirostomi gen. nov., sp. nov., isolated from the ciliate Spirostomum cf. yagiui and description of a novel family, Segnochrobactraceae fam. nov. within the order Rhizobiales of the class Alphaproteobacteria.</title>
        <authorList>
            <person name="Akter S."/>
            <person name="Shazib S.U.A."/>
            <person name="Shin M.K."/>
        </authorList>
    </citation>
    <scope>NUCLEOTIDE SEQUENCE [LARGE SCALE GENOMIC DNA]</scope>
    <source>
        <strain evidence="1 2">Sp-1</strain>
    </source>
</reference>
<gene>
    <name evidence="1" type="ORF">F0357_17510</name>
</gene>
<organism evidence="1 2">
    <name type="scientific">Segnochrobactrum spirostomi</name>
    <dbReference type="NCBI Taxonomy" id="2608987"/>
    <lineage>
        <taxon>Bacteria</taxon>
        <taxon>Pseudomonadati</taxon>
        <taxon>Pseudomonadota</taxon>
        <taxon>Alphaproteobacteria</taxon>
        <taxon>Hyphomicrobiales</taxon>
        <taxon>Segnochrobactraceae</taxon>
        <taxon>Segnochrobactrum</taxon>
    </lineage>
</organism>
<dbReference type="AlphaFoldDB" id="A0A6A7Y5F0"/>
<name>A0A6A7Y5F0_9HYPH</name>
<comment type="caution">
    <text evidence="1">The sequence shown here is derived from an EMBL/GenBank/DDBJ whole genome shotgun (WGS) entry which is preliminary data.</text>
</comment>
<evidence type="ECO:0000313" key="1">
    <source>
        <dbReference type="EMBL" id="MQT14414.1"/>
    </source>
</evidence>
<proteinExistence type="predicted"/>
<protein>
    <submittedName>
        <fullName evidence="1">Uncharacterized protein</fullName>
    </submittedName>
</protein>
<dbReference type="Proteomes" id="UP000332515">
    <property type="component" value="Unassembled WGS sequence"/>
</dbReference>
<accession>A0A6A7Y5F0</accession>
<sequence>MITLSHHLEYLLAAFAQGEVAGGMVLDGAACRDVAAGLRIMLASASVLERHARASLSAGERPDVRRRIALDQVAVLRDNVVTYLPWQPGVMQP</sequence>